<dbReference type="AlphaFoldDB" id="A0A377Z7V3"/>
<dbReference type="PANTHER" id="PTHR43481:SF4">
    <property type="entry name" value="GLYCEROL-1-PHOSPHATE PHOSPHOHYDROLASE 1-RELATED"/>
    <property type="match status" value="1"/>
</dbReference>
<dbReference type="Pfam" id="PF13419">
    <property type="entry name" value="HAD_2"/>
    <property type="match status" value="1"/>
</dbReference>
<dbReference type="FunFam" id="1.10.150.240:FF:000002">
    <property type="entry name" value="Fructose-1-phosphate/6-phosphogluconate phosphatase"/>
    <property type="match status" value="1"/>
</dbReference>
<keyword evidence="4" id="KW-1185">Reference proteome</keyword>
<dbReference type="EMBL" id="UGLZ01000004">
    <property type="protein sequence ID" value="STU62705.1"/>
    <property type="molecule type" value="Genomic_DNA"/>
</dbReference>
<sequence length="93" mass="10301">MYEGYAGLIFDMDGTILDTEPTHRQAWNEVLGRYGMRFDEQAMVALNGSPTWRIAQAIIELNQADLDPHRLAQGKNPGRQSDAAGQRTPVAAD</sequence>
<dbReference type="Gene3D" id="1.10.150.240">
    <property type="entry name" value="Putative phosphatase, domain 2"/>
    <property type="match status" value="1"/>
</dbReference>
<protein>
    <submittedName>
        <fullName evidence="3">Phosphatase YqaB</fullName>
        <ecNumber evidence="3">3.1.3.-</ecNumber>
    </submittedName>
</protein>
<dbReference type="InterPro" id="IPR036412">
    <property type="entry name" value="HAD-like_sf"/>
</dbReference>
<evidence type="ECO:0000256" key="1">
    <source>
        <dbReference type="ARBA" id="ARBA00022723"/>
    </source>
</evidence>
<dbReference type="InterPro" id="IPR051806">
    <property type="entry name" value="HAD-like_SPP"/>
</dbReference>
<dbReference type="InterPro" id="IPR023214">
    <property type="entry name" value="HAD_sf"/>
</dbReference>
<evidence type="ECO:0000313" key="4">
    <source>
        <dbReference type="Proteomes" id="UP000255382"/>
    </source>
</evidence>
<accession>A0A377Z7V3</accession>
<gene>
    <name evidence="3" type="primary">yqaB_1</name>
    <name evidence="3" type="ORF">NCTC5050_00977</name>
</gene>
<dbReference type="GO" id="GO:0050308">
    <property type="term" value="F:sugar-phosphatase activity"/>
    <property type="evidence" value="ECO:0007669"/>
    <property type="project" value="TreeGrafter"/>
</dbReference>
<dbReference type="EC" id="3.1.3.-" evidence="3"/>
<name>A0A377Z7V3_KLEPO</name>
<evidence type="ECO:0000313" key="3">
    <source>
        <dbReference type="EMBL" id="STU62705.1"/>
    </source>
</evidence>
<dbReference type="InterPro" id="IPR023198">
    <property type="entry name" value="PGP-like_dom2"/>
</dbReference>
<dbReference type="GO" id="GO:0046872">
    <property type="term" value="F:metal ion binding"/>
    <property type="evidence" value="ECO:0007669"/>
    <property type="project" value="UniProtKB-KW"/>
</dbReference>
<dbReference type="InterPro" id="IPR041492">
    <property type="entry name" value="HAD_2"/>
</dbReference>
<organism evidence="3 4">
    <name type="scientific">Klebsiella pneumoniae subsp. ozaenae</name>
    <dbReference type="NCBI Taxonomy" id="574"/>
    <lineage>
        <taxon>Bacteria</taxon>
        <taxon>Pseudomonadati</taxon>
        <taxon>Pseudomonadota</taxon>
        <taxon>Gammaproteobacteria</taxon>
        <taxon>Enterobacterales</taxon>
        <taxon>Enterobacteriaceae</taxon>
        <taxon>Klebsiella/Raoultella group</taxon>
        <taxon>Klebsiella</taxon>
        <taxon>Klebsiella pneumoniae complex</taxon>
    </lineage>
</organism>
<evidence type="ECO:0000256" key="2">
    <source>
        <dbReference type="SAM" id="MobiDB-lite"/>
    </source>
</evidence>
<dbReference type="Proteomes" id="UP000255382">
    <property type="component" value="Unassembled WGS sequence"/>
</dbReference>
<proteinExistence type="predicted"/>
<dbReference type="SUPFAM" id="SSF56784">
    <property type="entry name" value="HAD-like"/>
    <property type="match status" value="1"/>
</dbReference>
<dbReference type="PANTHER" id="PTHR43481">
    <property type="entry name" value="FRUCTOSE-1-PHOSPHATE PHOSPHATASE"/>
    <property type="match status" value="1"/>
</dbReference>
<dbReference type="Gene3D" id="3.40.50.1000">
    <property type="entry name" value="HAD superfamily/HAD-like"/>
    <property type="match status" value="1"/>
</dbReference>
<feature type="region of interest" description="Disordered" evidence="2">
    <location>
        <begin position="68"/>
        <end position="93"/>
    </location>
</feature>
<reference evidence="3 4" key="1">
    <citation type="submission" date="2018-06" db="EMBL/GenBank/DDBJ databases">
        <authorList>
            <consortium name="Pathogen Informatics"/>
            <person name="Doyle S."/>
        </authorList>
    </citation>
    <scope>NUCLEOTIDE SEQUENCE [LARGE SCALE GENOMIC DNA]</scope>
    <source>
        <strain evidence="3 4">NCTC5050</strain>
    </source>
</reference>
<keyword evidence="1" id="KW-0479">Metal-binding</keyword>
<keyword evidence="3" id="KW-0378">Hydrolase</keyword>